<keyword evidence="2 8" id="KW-0808">Transferase</keyword>
<gene>
    <name evidence="8" type="primary">cmk</name>
    <name evidence="10" type="ORF">COA71_07605</name>
</gene>
<comment type="catalytic activity">
    <reaction evidence="6 8">
        <text>dCMP + ATP = dCDP + ADP</text>
        <dbReference type="Rhea" id="RHEA:25094"/>
        <dbReference type="ChEBI" id="CHEBI:30616"/>
        <dbReference type="ChEBI" id="CHEBI:57566"/>
        <dbReference type="ChEBI" id="CHEBI:58593"/>
        <dbReference type="ChEBI" id="CHEBI:456216"/>
        <dbReference type="EC" id="2.7.4.25"/>
    </reaction>
</comment>
<dbReference type="HAMAP" id="MF_00238">
    <property type="entry name" value="Cytidyl_kinase_type1"/>
    <property type="match status" value="1"/>
</dbReference>
<dbReference type="Proteomes" id="UP000228987">
    <property type="component" value="Unassembled WGS sequence"/>
</dbReference>
<dbReference type="GO" id="GO:0036430">
    <property type="term" value="F:CMP kinase activity"/>
    <property type="evidence" value="ECO:0007669"/>
    <property type="project" value="RHEA"/>
</dbReference>
<dbReference type="GO" id="GO:0005524">
    <property type="term" value="F:ATP binding"/>
    <property type="evidence" value="ECO:0007669"/>
    <property type="project" value="UniProtKB-UniRule"/>
</dbReference>
<dbReference type="EMBL" id="NVWI01000005">
    <property type="protein sequence ID" value="PCJ41578.1"/>
    <property type="molecule type" value="Genomic_DNA"/>
</dbReference>
<evidence type="ECO:0000256" key="6">
    <source>
        <dbReference type="ARBA" id="ARBA00047615"/>
    </source>
</evidence>
<dbReference type="InterPro" id="IPR003136">
    <property type="entry name" value="Cytidylate_kin"/>
</dbReference>
<dbReference type="InterPro" id="IPR011994">
    <property type="entry name" value="Cytidylate_kinase_dom"/>
</dbReference>
<reference evidence="11" key="1">
    <citation type="submission" date="2017-08" db="EMBL/GenBank/DDBJ databases">
        <title>A dynamic microbial community with high functional redundancy inhabits the cold, oxic subseafloor aquifer.</title>
        <authorList>
            <person name="Tully B.J."/>
            <person name="Wheat C.G."/>
            <person name="Glazer B.T."/>
            <person name="Huber J.A."/>
        </authorList>
    </citation>
    <scope>NUCLEOTIDE SEQUENCE [LARGE SCALE GENOMIC DNA]</scope>
</reference>
<evidence type="ECO:0000256" key="8">
    <source>
        <dbReference type="HAMAP-Rule" id="MF_00238"/>
    </source>
</evidence>
<evidence type="ECO:0000256" key="4">
    <source>
        <dbReference type="ARBA" id="ARBA00022777"/>
    </source>
</evidence>
<keyword evidence="4 8" id="KW-0418">Kinase</keyword>
<keyword evidence="3 8" id="KW-0547">Nucleotide-binding</keyword>
<organism evidence="10 11">
    <name type="scientific">SAR86 cluster bacterium</name>
    <dbReference type="NCBI Taxonomy" id="2030880"/>
    <lineage>
        <taxon>Bacteria</taxon>
        <taxon>Pseudomonadati</taxon>
        <taxon>Pseudomonadota</taxon>
        <taxon>Gammaproteobacteria</taxon>
        <taxon>SAR86 cluster</taxon>
    </lineage>
</organism>
<protein>
    <recommendedName>
        <fullName evidence="8">Cytidylate kinase</fullName>
        <shortName evidence="8">CK</shortName>
        <ecNumber evidence="8">2.7.4.25</ecNumber>
    </recommendedName>
    <alternativeName>
        <fullName evidence="8">Cytidine monophosphate kinase</fullName>
        <shortName evidence="8">CMP kinase</shortName>
    </alternativeName>
</protein>
<comment type="caution">
    <text evidence="10">The sequence shown here is derived from an EMBL/GenBank/DDBJ whole genome shotgun (WGS) entry which is preliminary data.</text>
</comment>
<evidence type="ECO:0000256" key="1">
    <source>
        <dbReference type="ARBA" id="ARBA00009427"/>
    </source>
</evidence>
<evidence type="ECO:0000313" key="10">
    <source>
        <dbReference type="EMBL" id="PCJ41578.1"/>
    </source>
</evidence>
<evidence type="ECO:0000313" key="11">
    <source>
        <dbReference type="Proteomes" id="UP000228987"/>
    </source>
</evidence>
<dbReference type="EC" id="2.7.4.25" evidence="8"/>
<dbReference type="GO" id="GO:0006220">
    <property type="term" value="P:pyrimidine nucleotide metabolic process"/>
    <property type="evidence" value="ECO:0007669"/>
    <property type="project" value="UniProtKB-UniRule"/>
</dbReference>
<dbReference type="GO" id="GO:0036431">
    <property type="term" value="F:dCMP kinase activity"/>
    <property type="evidence" value="ECO:0007669"/>
    <property type="project" value="InterPro"/>
</dbReference>
<keyword evidence="8" id="KW-0963">Cytoplasm</keyword>
<dbReference type="AlphaFoldDB" id="A0A2A5CDH5"/>
<dbReference type="Pfam" id="PF02224">
    <property type="entry name" value="Cytidylate_kin"/>
    <property type="match status" value="1"/>
</dbReference>
<dbReference type="CDD" id="cd02020">
    <property type="entry name" value="CMPK"/>
    <property type="match status" value="1"/>
</dbReference>
<keyword evidence="5 8" id="KW-0067">ATP-binding</keyword>
<comment type="subcellular location">
    <subcellularLocation>
        <location evidence="8">Cytoplasm</location>
    </subcellularLocation>
</comment>
<dbReference type="GO" id="GO:0005737">
    <property type="term" value="C:cytoplasm"/>
    <property type="evidence" value="ECO:0007669"/>
    <property type="project" value="UniProtKB-SubCell"/>
</dbReference>
<dbReference type="Gene3D" id="3.40.50.300">
    <property type="entry name" value="P-loop containing nucleotide triphosphate hydrolases"/>
    <property type="match status" value="1"/>
</dbReference>
<evidence type="ECO:0000256" key="7">
    <source>
        <dbReference type="ARBA" id="ARBA00048478"/>
    </source>
</evidence>
<sequence>MANKAPVITIDGPSGTGKGTIAHMLAKALGWHLLDSGALYRLVAVGAERKNILYSNINELVSFTLGMDVCFSRLFEGSIELNNEEVSTLIRQETSGELASQVAAIPEIRKALAERQLAFRQAPGLVADGRDMGTVIFPDARQKFFLTASLDERGQRRYKQLINKGLGVNLRALLQDIQARDERDLQRAISPLVLAEDALLIDTTELSIDQVFEKVLAATQQALL</sequence>
<feature type="binding site" evidence="8">
    <location>
        <begin position="12"/>
        <end position="20"/>
    </location>
    <ligand>
        <name>ATP</name>
        <dbReference type="ChEBI" id="CHEBI:30616"/>
    </ligand>
</feature>
<evidence type="ECO:0000256" key="3">
    <source>
        <dbReference type="ARBA" id="ARBA00022741"/>
    </source>
</evidence>
<feature type="domain" description="Cytidylate kinase" evidence="9">
    <location>
        <begin position="8"/>
        <end position="220"/>
    </location>
</feature>
<comment type="catalytic activity">
    <reaction evidence="7 8">
        <text>CMP + ATP = CDP + ADP</text>
        <dbReference type="Rhea" id="RHEA:11600"/>
        <dbReference type="ChEBI" id="CHEBI:30616"/>
        <dbReference type="ChEBI" id="CHEBI:58069"/>
        <dbReference type="ChEBI" id="CHEBI:60377"/>
        <dbReference type="ChEBI" id="CHEBI:456216"/>
        <dbReference type="EC" id="2.7.4.25"/>
    </reaction>
</comment>
<evidence type="ECO:0000256" key="5">
    <source>
        <dbReference type="ARBA" id="ARBA00022840"/>
    </source>
</evidence>
<name>A0A2A5CDH5_9GAMM</name>
<proteinExistence type="inferred from homology"/>
<dbReference type="InterPro" id="IPR027417">
    <property type="entry name" value="P-loop_NTPase"/>
</dbReference>
<comment type="similarity">
    <text evidence="1 8">Belongs to the cytidylate kinase family. Type 1 subfamily.</text>
</comment>
<evidence type="ECO:0000256" key="2">
    <source>
        <dbReference type="ARBA" id="ARBA00022679"/>
    </source>
</evidence>
<evidence type="ECO:0000259" key="9">
    <source>
        <dbReference type="Pfam" id="PF02224"/>
    </source>
</evidence>
<dbReference type="NCBIfam" id="TIGR00017">
    <property type="entry name" value="cmk"/>
    <property type="match status" value="1"/>
</dbReference>
<accession>A0A2A5CDH5</accession>
<dbReference type="SUPFAM" id="SSF52540">
    <property type="entry name" value="P-loop containing nucleoside triphosphate hydrolases"/>
    <property type="match status" value="1"/>
</dbReference>